<proteinExistence type="predicted"/>
<dbReference type="Ensembl" id="ENSSRHT00000093165.1">
    <property type="protein sequence ID" value="ENSSRHP00000090715.1"/>
    <property type="gene ID" value="ENSSRHG00000044793.1"/>
</dbReference>
<dbReference type="InterPro" id="IPR052679">
    <property type="entry name" value="Cell_Prolif_Regulator"/>
</dbReference>
<dbReference type="Proteomes" id="UP000472270">
    <property type="component" value="Unassembled WGS sequence"/>
</dbReference>
<feature type="region of interest" description="Disordered" evidence="1">
    <location>
        <begin position="111"/>
        <end position="136"/>
    </location>
</feature>
<evidence type="ECO:0000313" key="2">
    <source>
        <dbReference type="Ensembl" id="ENSSRHP00000090715.1"/>
    </source>
</evidence>
<evidence type="ECO:0000256" key="1">
    <source>
        <dbReference type="SAM" id="MobiDB-lite"/>
    </source>
</evidence>
<reference evidence="2" key="2">
    <citation type="submission" date="2025-09" db="UniProtKB">
        <authorList>
            <consortium name="Ensembl"/>
        </authorList>
    </citation>
    <scope>IDENTIFICATION</scope>
</reference>
<organism evidence="2 3">
    <name type="scientific">Sinocyclocheilus rhinocerous</name>
    <dbReference type="NCBI Taxonomy" id="307959"/>
    <lineage>
        <taxon>Eukaryota</taxon>
        <taxon>Metazoa</taxon>
        <taxon>Chordata</taxon>
        <taxon>Craniata</taxon>
        <taxon>Vertebrata</taxon>
        <taxon>Euteleostomi</taxon>
        <taxon>Actinopterygii</taxon>
        <taxon>Neopterygii</taxon>
        <taxon>Teleostei</taxon>
        <taxon>Ostariophysi</taxon>
        <taxon>Cypriniformes</taxon>
        <taxon>Cyprinidae</taxon>
        <taxon>Cyprininae</taxon>
        <taxon>Sinocyclocheilus</taxon>
    </lineage>
</organism>
<name>A0A673MR60_9TELE</name>
<dbReference type="PANTHER" id="PTHR35079">
    <property type="entry name" value="LUNG ADENOMA SUSCEPTIBILITY PROTEIN 2"/>
    <property type="match status" value="1"/>
</dbReference>
<keyword evidence="3" id="KW-1185">Reference proteome</keyword>
<dbReference type="AlphaFoldDB" id="A0A673MR60"/>
<gene>
    <name evidence="2" type="primary">LOC107752175</name>
</gene>
<sequence length="136" mass="15067">SINYNTVLVDGLMSPESSVTSLLATSGLLQSSLHPEPVPSIKYRDKHYASASEALDAYITDFQRTNRTHPPDTPRSNHLPRWMTNDKIGSLILRAEQALHWSSVALCEPVKEHNSSGDTEDALDADRSWDNPPVTL</sequence>
<reference evidence="2" key="1">
    <citation type="submission" date="2025-08" db="UniProtKB">
        <authorList>
            <consortium name="Ensembl"/>
        </authorList>
    </citation>
    <scope>IDENTIFICATION</scope>
</reference>
<evidence type="ECO:0000313" key="3">
    <source>
        <dbReference type="Proteomes" id="UP000472270"/>
    </source>
</evidence>
<dbReference type="PANTHER" id="PTHR35079:SF1">
    <property type="entry name" value="LUNG ADENOMA SUSCEPTIBILITY PROTEIN 2"/>
    <property type="match status" value="1"/>
</dbReference>
<protein>
    <submittedName>
        <fullName evidence="2">Lung adenoma susceptibility protein 2-like</fullName>
    </submittedName>
</protein>
<accession>A0A673MR60</accession>